<dbReference type="GO" id="GO:0016787">
    <property type="term" value="F:hydrolase activity"/>
    <property type="evidence" value="ECO:0007669"/>
    <property type="project" value="UniProtKB-KW"/>
</dbReference>
<reference evidence="7 8" key="1">
    <citation type="submission" date="2019-06" db="EMBL/GenBank/DDBJ databases">
        <title>New taxonomy in bacterial strain CC-CFT640, isolated from vineyard.</title>
        <authorList>
            <person name="Lin S.-Y."/>
            <person name="Tsai C.-F."/>
            <person name="Young C.-C."/>
        </authorList>
    </citation>
    <scope>NUCLEOTIDE SEQUENCE [LARGE SCALE GENOMIC DNA]</scope>
    <source>
        <strain evidence="7 8">CC-CFT640</strain>
    </source>
</reference>
<dbReference type="AlphaFoldDB" id="A0A5C8PRP3"/>
<dbReference type="GO" id="GO:0005737">
    <property type="term" value="C:cytoplasm"/>
    <property type="evidence" value="ECO:0007669"/>
    <property type="project" value="TreeGrafter"/>
</dbReference>
<organism evidence="7 8">
    <name type="scientific">Vineibacter terrae</name>
    <dbReference type="NCBI Taxonomy" id="2586908"/>
    <lineage>
        <taxon>Bacteria</taxon>
        <taxon>Pseudomonadati</taxon>
        <taxon>Pseudomonadota</taxon>
        <taxon>Alphaproteobacteria</taxon>
        <taxon>Hyphomicrobiales</taxon>
        <taxon>Vineibacter</taxon>
    </lineage>
</organism>
<evidence type="ECO:0000256" key="4">
    <source>
        <dbReference type="ARBA" id="ARBA00022842"/>
    </source>
</evidence>
<comment type="cofactor">
    <cofactor evidence="1">
        <name>Mg(2+)</name>
        <dbReference type="ChEBI" id="CHEBI:18420"/>
    </cofactor>
</comment>
<dbReference type="Proteomes" id="UP000321638">
    <property type="component" value="Unassembled WGS sequence"/>
</dbReference>
<keyword evidence="8" id="KW-1185">Reference proteome</keyword>
<dbReference type="GO" id="GO:0006364">
    <property type="term" value="P:rRNA processing"/>
    <property type="evidence" value="ECO:0007669"/>
    <property type="project" value="TreeGrafter"/>
</dbReference>
<evidence type="ECO:0000256" key="3">
    <source>
        <dbReference type="ARBA" id="ARBA00022801"/>
    </source>
</evidence>
<dbReference type="GO" id="GO:0004540">
    <property type="term" value="F:RNA nuclease activity"/>
    <property type="evidence" value="ECO:0007669"/>
    <property type="project" value="InterPro"/>
</dbReference>
<comment type="caution">
    <text evidence="7">The sequence shown here is derived from an EMBL/GenBank/DDBJ whole genome shotgun (WGS) entry which is preliminary data.</text>
</comment>
<evidence type="ECO:0000259" key="6">
    <source>
        <dbReference type="PROSITE" id="PS50126"/>
    </source>
</evidence>
<sequence>MSSIDRLVCHETPGATLLASLSGGRLVEVAVATRDHADLTGAVILGRIERFVPELDAAFVDIGAARAGFLRRTDMMGFDGERPPAGLPILVQVTRDALEDKGARLTMNLGLVGRYLVFHPHGEGTQLSRRVPDSAARDRLLQAMGDIGADEGGWVVRTAAAGAPREAVVNEGQGLLVRWDGLRTRALAQRPPVVLVSEPHPLLRAVRDRGGTLAEIVLDDRALALQARRTLDSFDDRGELRLVIGNGDVLDTHDVAGQIEAALQPRMVLRSGVEILFEPGRTLCAIDVDSGSAGMRQGQGPRTALEVNLDAAEEIARQLRLRNIGGIVIVDFIDMRAQGDRARVQAVLAERVADDPVPTQVVGMTRLGLMEITRARRGPSLAQALDAFERANAAGVAGPADRGNTAEES</sequence>
<dbReference type="InterPro" id="IPR003029">
    <property type="entry name" value="S1_domain"/>
</dbReference>
<dbReference type="PROSITE" id="PS50126">
    <property type="entry name" value="S1"/>
    <property type="match status" value="1"/>
</dbReference>
<gene>
    <name evidence="7" type="ORF">FHP25_09640</name>
</gene>
<keyword evidence="3" id="KW-0378">Hydrolase</keyword>
<dbReference type="Gene3D" id="2.40.50.140">
    <property type="entry name" value="Nucleic acid-binding proteins"/>
    <property type="match status" value="1"/>
</dbReference>
<feature type="domain" description="S1 motif" evidence="6">
    <location>
        <begin position="41"/>
        <end position="108"/>
    </location>
</feature>
<dbReference type="GO" id="GO:0046872">
    <property type="term" value="F:metal ion binding"/>
    <property type="evidence" value="ECO:0007669"/>
    <property type="project" value="UniProtKB-KW"/>
</dbReference>
<dbReference type="Pfam" id="PF10150">
    <property type="entry name" value="RNase_E_G"/>
    <property type="match status" value="1"/>
</dbReference>
<dbReference type="OrthoDB" id="9804278at2"/>
<dbReference type="InterPro" id="IPR012340">
    <property type="entry name" value="NA-bd_OB-fold"/>
</dbReference>
<dbReference type="SUPFAM" id="SSF50249">
    <property type="entry name" value="Nucleic acid-binding proteins"/>
    <property type="match status" value="1"/>
</dbReference>
<name>A0A5C8PRP3_9HYPH</name>
<dbReference type="CDD" id="cd04453">
    <property type="entry name" value="S1_RNase_E"/>
    <property type="match status" value="1"/>
</dbReference>
<dbReference type="PANTHER" id="PTHR30001">
    <property type="entry name" value="RIBONUCLEASE"/>
    <property type="match status" value="1"/>
</dbReference>
<protein>
    <recommendedName>
        <fullName evidence="6">S1 motif domain-containing protein</fullName>
    </recommendedName>
</protein>
<dbReference type="InterPro" id="IPR004659">
    <property type="entry name" value="RNase_E/G"/>
</dbReference>
<proteinExistence type="predicted"/>
<dbReference type="InterPro" id="IPR019307">
    <property type="entry name" value="RNA-bd_AU-1/RNase_E/G"/>
</dbReference>
<evidence type="ECO:0000313" key="8">
    <source>
        <dbReference type="Proteomes" id="UP000321638"/>
    </source>
</evidence>
<dbReference type="EMBL" id="VDUZ01000008">
    <property type="protein sequence ID" value="TXL77675.1"/>
    <property type="molecule type" value="Genomic_DNA"/>
</dbReference>
<evidence type="ECO:0000313" key="7">
    <source>
        <dbReference type="EMBL" id="TXL77675.1"/>
    </source>
</evidence>
<dbReference type="GO" id="GO:0003723">
    <property type="term" value="F:RNA binding"/>
    <property type="evidence" value="ECO:0007669"/>
    <property type="project" value="UniProtKB-KW"/>
</dbReference>
<evidence type="ECO:0000256" key="1">
    <source>
        <dbReference type="ARBA" id="ARBA00001946"/>
    </source>
</evidence>
<keyword evidence="5" id="KW-0694">RNA-binding</keyword>
<accession>A0A5C8PRP3</accession>
<dbReference type="RefSeq" id="WP_147846715.1">
    <property type="nucleotide sequence ID" value="NZ_VDUZ01000008.1"/>
</dbReference>
<keyword evidence="4" id="KW-0460">Magnesium</keyword>
<dbReference type="PANTHER" id="PTHR30001:SF0">
    <property type="entry name" value="RIBONUCLEASE G"/>
    <property type="match status" value="1"/>
</dbReference>
<evidence type="ECO:0000256" key="2">
    <source>
        <dbReference type="ARBA" id="ARBA00022723"/>
    </source>
</evidence>
<keyword evidence="2" id="KW-0479">Metal-binding</keyword>
<evidence type="ECO:0000256" key="5">
    <source>
        <dbReference type="ARBA" id="ARBA00022884"/>
    </source>
</evidence>